<evidence type="ECO:0000313" key="3">
    <source>
        <dbReference type="Proteomes" id="UP001549104"/>
    </source>
</evidence>
<feature type="transmembrane region" description="Helical" evidence="1">
    <location>
        <begin position="23"/>
        <end position="48"/>
    </location>
</feature>
<dbReference type="Proteomes" id="UP001549104">
    <property type="component" value="Unassembled WGS sequence"/>
</dbReference>
<keyword evidence="1" id="KW-1133">Transmembrane helix</keyword>
<evidence type="ECO:0008006" key="4">
    <source>
        <dbReference type="Google" id="ProtNLM"/>
    </source>
</evidence>
<dbReference type="EMBL" id="JBEPME010000008">
    <property type="protein sequence ID" value="MET3659209.1"/>
    <property type="molecule type" value="Genomic_DNA"/>
</dbReference>
<gene>
    <name evidence="2" type="ORF">ABIC55_004329</name>
</gene>
<dbReference type="RefSeq" id="WP_342537650.1">
    <property type="nucleotide sequence ID" value="NZ_JBEPME010000008.1"/>
</dbReference>
<feature type="transmembrane region" description="Helical" evidence="1">
    <location>
        <begin position="92"/>
        <end position="118"/>
    </location>
</feature>
<keyword evidence="1" id="KW-0472">Membrane</keyword>
<comment type="caution">
    <text evidence="2">The sequence shown here is derived from an EMBL/GenBank/DDBJ whole genome shotgun (WGS) entry which is preliminary data.</text>
</comment>
<reference evidence="2 3" key="1">
    <citation type="submission" date="2024-06" db="EMBL/GenBank/DDBJ databases">
        <title>Sorghum-associated microbial communities from plants grown in Nebraska, USA.</title>
        <authorList>
            <person name="Schachtman D."/>
        </authorList>
    </citation>
    <scope>NUCLEOTIDE SEQUENCE [LARGE SCALE GENOMIC DNA]</scope>
    <source>
        <strain evidence="2 3">1288</strain>
    </source>
</reference>
<name>A0ABV2KGH6_SPOPS</name>
<keyword evidence="3" id="KW-1185">Reference proteome</keyword>
<proteinExistence type="predicted"/>
<protein>
    <recommendedName>
        <fullName evidence="4">Yip1 domain-containing protein</fullName>
    </recommendedName>
</protein>
<accession>A0ABV2KGH6</accession>
<sequence>MIDTAMQEYKIMFSKEGIGDMKVMIYSSFVIIGLIVATILGIFGQVIAYDFNERFPTIELTTAITIVTFISIGLYIIIPISLFIFNKTEKVVLIVSVIACVLIGLPISIWSFFVWGMWMG</sequence>
<evidence type="ECO:0000256" key="1">
    <source>
        <dbReference type="SAM" id="Phobius"/>
    </source>
</evidence>
<keyword evidence="1" id="KW-0812">Transmembrane</keyword>
<evidence type="ECO:0000313" key="2">
    <source>
        <dbReference type="EMBL" id="MET3659209.1"/>
    </source>
</evidence>
<feature type="transmembrane region" description="Helical" evidence="1">
    <location>
        <begin position="60"/>
        <end position="85"/>
    </location>
</feature>
<organism evidence="2 3">
    <name type="scientific">Sporosarcina psychrophila</name>
    <name type="common">Bacillus psychrophilus</name>
    <dbReference type="NCBI Taxonomy" id="1476"/>
    <lineage>
        <taxon>Bacteria</taxon>
        <taxon>Bacillati</taxon>
        <taxon>Bacillota</taxon>
        <taxon>Bacilli</taxon>
        <taxon>Bacillales</taxon>
        <taxon>Caryophanaceae</taxon>
        <taxon>Sporosarcina</taxon>
    </lineage>
</organism>